<accession>A0ABV5KEB6</accession>
<protein>
    <recommendedName>
        <fullName evidence="3">Insertion element protein</fullName>
    </recommendedName>
</protein>
<comment type="caution">
    <text evidence="1">The sequence shown here is derived from an EMBL/GenBank/DDBJ whole genome shotgun (WGS) entry which is preliminary data.</text>
</comment>
<gene>
    <name evidence="1" type="ORF">ACFFRI_18665</name>
</gene>
<dbReference type="Proteomes" id="UP001589750">
    <property type="component" value="Unassembled WGS sequence"/>
</dbReference>
<sequence>MSERAVPFHCAYCGDTNLWPHEAQHGAWECHDCQRVFSVKMLGTLRRSAGVEGVVR</sequence>
<proteinExistence type="predicted"/>
<reference evidence="1 2" key="1">
    <citation type="submission" date="2024-09" db="EMBL/GenBank/DDBJ databases">
        <authorList>
            <person name="Sun Q."/>
            <person name="Mori K."/>
        </authorList>
    </citation>
    <scope>NUCLEOTIDE SEQUENCE [LARGE SCALE GENOMIC DNA]</scope>
    <source>
        <strain evidence="1 2">JCM 9626</strain>
    </source>
</reference>
<evidence type="ECO:0000313" key="2">
    <source>
        <dbReference type="Proteomes" id="UP001589750"/>
    </source>
</evidence>
<evidence type="ECO:0000313" key="1">
    <source>
        <dbReference type="EMBL" id="MFB9315082.1"/>
    </source>
</evidence>
<dbReference type="RefSeq" id="WP_170215216.1">
    <property type="nucleotide sequence ID" value="NZ_JBHMDG010000028.1"/>
</dbReference>
<organism evidence="1 2">
    <name type="scientific">Nocardioides plantarum</name>
    <dbReference type="NCBI Taxonomy" id="29299"/>
    <lineage>
        <taxon>Bacteria</taxon>
        <taxon>Bacillati</taxon>
        <taxon>Actinomycetota</taxon>
        <taxon>Actinomycetes</taxon>
        <taxon>Propionibacteriales</taxon>
        <taxon>Nocardioidaceae</taxon>
        <taxon>Nocardioides</taxon>
    </lineage>
</organism>
<evidence type="ECO:0008006" key="3">
    <source>
        <dbReference type="Google" id="ProtNLM"/>
    </source>
</evidence>
<keyword evidence="2" id="KW-1185">Reference proteome</keyword>
<name>A0ABV5KEB6_9ACTN</name>
<dbReference type="EMBL" id="JBHMDG010000028">
    <property type="protein sequence ID" value="MFB9315082.1"/>
    <property type="molecule type" value="Genomic_DNA"/>
</dbReference>